<keyword evidence="2" id="KW-1185">Reference proteome</keyword>
<dbReference type="AlphaFoldDB" id="A0A409VS14"/>
<reference evidence="1 2" key="1">
    <citation type="journal article" date="2018" name="Evol. Lett.">
        <title>Horizontal gene cluster transfer increased hallucinogenic mushroom diversity.</title>
        <authorList>
            <person name="Reynolds H.T."/>
            <person name="Vijayakumar V."/>
            <person name="Gluck-Thaler E."/>
            <person name="Korotkin H.B."/>
            <person name="Matheny P.B."/>
            <person name="Slot J.C."/>
        </authorList>
    </citation>
    <scope>NUCLEOTIDE SEQUENCE [LARGE SCALE GENOMIC DNA]</scope>
    <source>
        <strain evidence="1 2">SRW20</strain>
    </source>
</reference>
<accession>A0A409VS14</accession>
<organism evidence="1 2">
    <name type="scientific">Gymnopilus dilepis</name>
    <dbReference type="NCBI Taxonomy" id="231916"/>
    <lineage>
        <taxon>Eukaryota</taxon>
        <taxon>Fungi</taxon>
        <taxon>Dikarya</taxon>
        <taxon>Basidiomycota</taxon>
        <taxon>Agaricomycotina</taxon>
        <taxon>Agaricomycetes</taxon>
        <taxon>Agaricomycetidae</taxon>
        <taxon>Agaricales</taxon>
        <taxon>Agaricineae</taxon>
        <taxon>Hymenogastraceae</taxon>
        <taxon>Gymnopilus</taxon>
    </lineage>
</organism>
<evidence type="ECO:0000313" key="2">
    <source>
        <dbReference type="Proteomes" id="UP000284706"/>
    </source>
</evidence>
<name>A0A409VS14_9AGAR</name>
<sequence length="386" mass="42707">MTPEKAQRHMAKWGAVLTGGDKLISSTLADFLPLSDYRRPIRFSAVYFPAWIINAELEANVTYEKSQQNAVTVFRNSSTIGAHMPVLSAAPLWSPDQDAYEPVPFTEALLHQHGEEVQCIPYTVSPFSLLDIPKSSEDSTWTIAQYLQVRPSTIKPTLFSAAPLLIPVYLAQYELGRLEAGDKAGETVTLFIQAHINGGGIMAERLSNTEGPAGSAFQVFNSLGLSKDFDLDAEVLDLSIVAPNRVRVESTSLRPIKDSTSAIADWLESFLRSSHYIEKLAAMGQLDSDDDPRIRELTEEEEDVLSEYFRLGSEIGMIKRIVDAMAEASENTRVIQIGKGALPKLESAEQASSTLKAKLKELEAKRAEVKPSWWKEWEASSSQQKS</sequence>
<proteinExistence type="predicted"/>
<protein>
    <submittedName>
        <fullName evidence="1">Uncharacterized protein</fullName>
    </submittedName>
</protein>
<evidence type="ECO:0000313" key="1">
    <source>
        <dbReference type="EMBL" id="PPQ69075.1"/>
    </source>
</evidence>
<comment type="caution">
    <text evidence="1">The sequence shown here is derived from an EMBL/GenBank/DDBJ whole genome shotgun (WGS) entry which is preliminary data.</text>
</comment>
<dbReference type="EMBL" id="NHYE01005581">
    <property type="protein sequence ID" value="PPQ69075.1"/>
    <property type="molecule type" value="Genomic_DNA"/>
</dbReference>
<dbReference type="OrthoDB" id="2349883at2759"/>
<dbReference type="Proteomes" id="UP000284706">
    <property type="component" value="Unassembled WGS sequence"/>
</dbReference>
<gene>
    <name evidence="1" type="ORF">CVT26_003550</name>
</gene>
<dbReference type="InParanoid" id="A0A409VS14"/>